<dbReference type="Proteomes" id="UP000437709">
    <property type="component" value="Unassembled WGS sequence"/>
</dbReference>
<reference evidence="8 9" key="1">
    <citation type="submission" date="2019-10" db="EMBL/GenBank/DDBJ databases">
        <title>Georgenia wutianyii sp. nov. and Georgenia yuyongxinii sp. nov. isolated from plateau pika (Ochotona curzoniae) in the Qinghai-Tibet plateau of China.</title>
        <authorList>
            <person name="Tian Z."/>
        </authorList>
    </citation>
    <scope>NUCLEOTIDE SEQUENCE [LARGE SCALE GENOMIC DNA]</scope>
    <source>
        <strain evidence="8 9">JCM 19765</strain>
    </source>
</reference>
<evidence type="ECO:0008006" key="10">
    <source>
        <dbReference type="Google" id="ProtNLM"/>
    </source>
</evidence>
<dbReference type="AlphaFoldDB" id="A0A6N7ELP2"/>
<evidence type="ECO:0000256" key="4">
    <source>
        <dbReference type="ARBA" id="ARBA00022989"/>
    </source>
</evidence>
<feature type="compositionally biased region" description="Basic and acidic residues" evidence="6">
    <location>
        <begin position="12"/>
        <end position="22"/>
    </location>
</feature>
<evidence type="ECO:0000256" key="6">
    <source>
        <dbReference type="SAM" id="MobiDB-lite"/>
    </source>
</evidence>
<evidence type="ECO:0000313" key="9">
    <source>
        <dbReference type="Proteomes" id="UP000437709"/>
    </source>
</evidence>
<protein>
    <recommendedName>
        <fullName evidence="10">Energy-coupling factor transporter transmembrane protein EcfT</fullName>
    </recommendedName>
</protein>
<evidence type="ECO:0000313" key="8">
    <source>
        <dbReference type="EMBL" id="MPV38351.1"/>
    </source>
</evidence>
<feature type="transmembrane region" description="Helical" evidence="7">
    <location>
        <begin position="198"/>
        <end position="231"/>
    </location>
</feature>
<name>A0A6N7ELP2_9MICO</name>
<dbReference type="EMBL" id="WHPC01000075">
    <property type="protein sequence ID" value="MPV38351.1"/>
    <property type="molecule type" value="Genomic_DNA"/>
</dbReference>
<feature type="compositionally biased region" description="Basic residues" evidence="6">
    <location>
        <begin position="53"/>
        <end position="63"/>
    </location>
</feature>
<dbReference type="PANTHER" id="PTHR34857">
    <property type="entry name" value="SLL0384 PROTEIN"/>
    <property type="match status" value="1"/>
</dbReference>
<feature type="compositionally biased region" description="Basic residues" evidence="6">
    <location>
        <begin position="1"/>
        <end position="11"/>
    </location>
</feature>
<dbReference type="CDD" id="cd16914">
    <property type="entry name" value="EcfT"/>
    <property type="match status" value="1"/>
</dbReference>
<comment type="caution">
    <text evidence="8">The sequence shown here is derived from an EMBL/GenBank/DDBJ whole genome shotgun (WGS) entry which is preliminary data.</text>
</comment>
<sequence length="432" mass="47541">MDLPRLHRHLHRGDARRAVDRTGHRRAERAAARARRRDHGAVVDPGRGDGLPRRRPRPARHVQHLGSGGDQRADRDTDISGGLGAAELLPLRRVHDLRGVDPYRSHQRLLRPAAVPRRRRLARPGRADRQVPGGGYRHARGPLDVQARAAAVPARRDLRRRPQEGPSGGAHRVVTLPAGVSLVSHANPVRNLNPTTHVVLAVVLAVISQLFGLWSVGAVVLVSALIALIARRLGAFLRAWAPTVLLLSVVIVALQTLFIEGPTILFSWWILDGTAEGLERGTTFAARIMGVATPLVLAVQLGDRRRSMLELERRRVPPKATYVVVAAMNLIPEMRKQLDAIMDAQRARGVETDANWFVRVRAFLPSLIPLILSSILSVEEKALALQSRGFTLTGPRTSLYAVVDTRTDRVLRAVLWAVLALAVVGRILLWVL</sequence>
<feature type="transmembrane region" description="Helical" evidence="7">
    <location>
        <begin position="243"/>
        <end position="271"/>
    </location>
</feature>
<evidence type="ECO:0000256" key="5">
    <source>
        <dbReference type="ARBA" id="ARBA00023136"/>
    </source>
</evidence>
<evidence type="ECO:0000256" key="3">
    <source>
        <dbReference type="ARBA" id="ARBA00022692"/>
    </source>
</evidence>
<feature type="region of interest" description="Disordered" evidence="6">
    <location>
        <begin position="1"/>
        <end position="79"/>
    </location>
</feature>
<feature type="region of interest" description="Disordered" evidence="6">
    <location>
        <begin position="120"/>
        <end position="140"/>
    </location>
</feature>
<keyword evidence="5 7" id="KW-0472">Membrane</keyword>
<feature type="compositionally biased region" description="Basic residues" evidence="6">
    <location>
        <begin position="23"/>
        <end position="38"/>
    </location>
</feature>
<accession>A0A6N7ELP2</accession>
<organism evidence="8 9">
    <name type="scientific">Georgenia subflava</name>
    <dbReference type="NCBI Taxonomy" id="1622177"/>
    <lineage>
        <taxon>Bacteria</taxon>
        <taxon>Bacillati</taxon>
        <taxon>Actinomycetota</taxon>
        <taxon>Actinomycetes</taxon>
        <taxon>Micrococcales</taxon>
        <taxon>Bogoriellaceae</taxon>
        <taxon>Georgenia</taxon>
    </lineage>
</organism>
<comment type="subcellular location">
    <subcellularLocation>
        <location evidence="1">Membrane</location>
        <topology evidence="1">Multi-pass membrane protein</topology>
    </subcellularLocation>
</comment>
<evidence type="ECO:0000256" key="7">
    <source>
        <dbReference type="SAM" id="Phobius"/>
    </source>
</evidence>
<feature type="region of interest" description="Disordered" evidence="6">
    <location>
        <begin position="151"/>
        <end position="170"/>
    </location>
</feature>
<keyword evidence="2" id="KW-1003">Cell membrane</keyword>
<evidence type="ECO:0000256" key="2">
    <source>
        <dbReference type="ARBA" id="ARBA00022475"/>
    </source>
</evidence>
<keyword evidence="3 7" id="KW-0812">Transmembrane</keyword>
<dbReference type="InterPro" id="IPR051611">
    <property type="entry name" value="ECF_transporter_component"/>
</dbReference>
<feature type="transmembrane region" description="Helical" evidence="7">
    <location>
        <begin position="413"/>
        <end position="431"/>
    </location>
</feature>
<dbReference type="PANTHER" id="PTHR34857:SF2">
    <property type="entry name" value="SLL0384 PROTEIN"/>
    <property type="match status" value="1"/>
</dbReference>
<dbReference type="GO" id="GO:0005886">
    <property type="term" value="C:plasma membrane"/>
    <property type="evidence" value="ECO:0007669"/>
    <property type="project" value="UniProtKB-ARBA"/>
</dbReference>
<dbReference type="InterPro" id="IPR003339">
    <property type="entry name" value="ABC/ECF_trnsptr_transmembrane"/>
</dbReference>
<dbReference type="Pfam" id="PF02361">
    <property type="entry name" value="CbiQ"/>
    <property type="match status" value="1"/>
</dbReference>
<keyword evidence="9" id="KW-1185">Reference proteome</keyword>
<evidence type="ECO:0000256" key="1">
    <source>
        <dbReference type="ARBA" id="ARBA00004141"/>
    </source>
</evidence>
<keyword evidence="4 7" id="KW-1133">Transmembrane helix</keyword>
<gene>
    <name evidence="8" type="ORF">GB881_15105</name>
</gene>
<feature type="compositionally biased region" description="Basic and acidic residues" evidence="6">
    <location>
        <begin position="154"/>
        <end position="163"/>
    </location>
</feature>
<proteinExistence type="predicted"/>
<feature type="transmembrane region" description="Helical" evidence="7">
    <location>
        <begin position="283"/>
        <end position="301"/>
    </location>
</feature>